<proteinExistence type="predicted"/>
<dbReference type="PROSITE" id="PS51725">
    <property type="entry name" value="ABM"/>
    <property type="match status" value="1"/>
</dbReference>
<dbReference type="SUPFAM" id="SSF54909">
    <property type="entry name" value="Dimeric alpha+beta barrel"/>
    <property type="match status" value="1"/>
</dbReference>
<comment type="caution">
    <text evidence="2">The sequence shown here is derived from an EMBL/GenBank/DDBJ whole genome shotgun (WGS) entry which is preliminary data.</text>
</comment>
<accession>A0ABU0JBZ2</accession>
<keyword evidence="3" id="KW-1185">Reference proteome</keyword>
<dbReference type="PANTHER" id="PTHR33336:SF3">
    <property type="entry name" value="ABM DOMAIN-CONTAINING PROTEIN"/>
    <property type="match status" value="1"/>
</dbReference>
<name>A0ABU0JBZ2_9HYPH</name>
<evidence type="ECO:0000313" key="3">
    <source>
        <dbReference type="Proteomes" id="UP001242480"/>
    </source>
</evidence>
<organism evidence="2 3">
    <name type="scientific">Labrys wisconsinensis</name>
    <dbReference type="NCBI Taxonomy" id="425677"/>
    <lineage>
        <taxon>Bacteria</taxon>
        <taxon>Pseudomonadati</taxon>
        <taxon>Pseudomonadota</taxon>
        <taxon>Alphaproteobacteria</taxon>
        <taxon>Hyphomicrobiales</taxon>
        <taxon>Xanthobacteraceae</taxon>
        <taxon>Labrys</taxon>
    </lineage>
</organism>
<reference evidence="2 3" key="1">
    <citation type="submission" date="2023-07" db="EMBL/GenBank/DDBJ databases">
        <title>Genomic Encyclopedia of Type Strains, Phase IV (KMG-IV): sequencing the most valuable type-strain genomes for metagenomic binning, comparative biology and taxonomic classification.</title>
        <authorList>
            <person name="Goeker M."/>
        </authorList>
    </citation>
    <scope>NUCLEOTIDE SEQUENCE [LARGE SCALE GENOMIC DNA]</scope>
    <source>
        <strain evidence="2 3">DSM 19619</strain>
    </source>
</reference>
<keyword evidence="2" id="KW-0560">Oxidoreductase</keyword>
<dbReference type="Proteomes" id="UP001242480">
    <property type="component" value="Unassembled WGS sequence"/>
</dbReference>
<gene>
    <name evidence="2" type="ORF">QO011_004832</name>
</gene>
<protein>
    <submittedName>
        <fullName evidence="2">Quinol monooxygenase YgiN</fullName>
    </submittedName>
</protein>
<evidence type="ECO:0000259" key="1">
    <source>
        <dbReference type="PROSITE" id="PS51725"/>
    </source>
</evidence>
<feature type="domain" description="ABM" evidence="1">
    <location>
        <begin position="8"/>
        <end position="96"/>
    </location>
</feature>
<keyword evidence="2" id="KW-0503">Monooxygenase</keyword>
<dbReference type="RefSeq" id="WP_307277572.1">
    <property type="nucleotide sequence ID" value="NZ_JAUSVX010000010.1"/>
</dbReference>
<evidence type="ECO:0000313" key="2">
    <source>
        <dbReference type="EMBL" id="MDQ0471805.1"/>
    </source>
</evidence>
<dbReference type="Pfam" id="PF03992">
    <property type="entry name" value="ABM"/>
    <property type="match status" value="1"/>
</dbReference>
<dbReference type="GO" id="GO:0004497">
    <property type="term" value="F:monooxygenase activity"/>
    <property type="evidence" value="ECO:0007669"/>
    <property type="project" value="UniProtKB-KW"/>
</dbReference>
<dbReference type="InterPro" id="IPR011008">
    <property type="entry name" value="Dimeric_a/b-barrel"/>
</dbReference>
<dbReference type="InterPro" id="IPR050744">
    <property type="entry name" value="AI-2_Isomerase_LsrG"/>
</dbReference>
<dbReference type="EMBL" id="JAUSVX010000010">
    <property type="protein sequence ID" value="MDQ0471805.1"/>
    <property type="molecule type" value="Genomic_DNA"/>
</dbReference>
<dbReference type="InterPro" id="IPR007138">
    <property type="entry name" value="ABM_dom"/>
</dbReference>
<dbReference type="Gene3D" id="3.30.70.100">
    <property type="match status" value="1"/>
</dbReference>
<dbReference type="PANTHER" id="PTHR33336">
    <property type="entry name" value="QUINOL MONOOXYGENASE YGIN-RELATED"/>
    <property type="match status" value="1"/>
</dbReference>
<sequence>MTADAEVVGLIAVCKARAGLEEATRDVLLPTVPWALAKPGCVRYVLHVDRNKPAEFVFYEIWADQAALDAHWASPEFKTLVARLDGLLVERATVTLLQTIA</sequence>